<gene>
    <name evidence="2" type="ORF">CPELLU_LOCUS13039</name>
</gene>
<dbReference type="Proteomes" id="UP000789759">
    <property type="component" value="Unassembled WGS sequence"/>
</dbReference>
<keyword evidence="3" id="KW-1185">Reference proteome</keyword>
<comment type="caution">
    <text evidence="2">The sequence shown here is derived from an EMBL/GenBank/DDBJ whole genome shotgun (WGS) entry which is preliminary data.</text>
</comment>
<proteinExistence type="predicted"/>
<feature type="region of interest" description="Disordered" evidence="1">
    <location>
        <begin position="82"/>
        <end position="101"/>
    </location>
</feature>
<name>A0A9N9NDV9_9GLOM</name>
<protein>
    <submittedName>
        <fullName evidence="2">14056_t:CDS:1</fullName>
    </submittedName>
</protein>
<evidence type="ECO:0000313" key="3">
    <source>
        <dbReference type="Proteomes" id="UP000789759"/>
    </source>
</evidence>
<dbReference type="AlphaFoldDB" id="A0A9N9NDV9"/>
<evidence type="ECO:0000256" key="1">
    <source>
        <dbReference type="SAM" id="MobiDB-lite"/>
    </source>
</evidence>
<dbReference type="EMBL" id="CAJVQA010013328">
    <property type="protein sequence ID" value="CAG8723503.1"/>
    <property type="molecule type" value="Genomic_DNA"/>
</dbReference>
<accession>A0A9N9NDV9</accession>
<evidence type="ECO:0000313" key="2">
    <source>
        <dbReference type="EMBL" id="CAG8723503.1"/>
    </source>
</evidence>
<organism evidence="2 3">
    <name type="scientific">Cetraspora pellucida</name>
    <dbReference type="NCBI Taxonomy" id="1433469"/>
    <lineage>
        <taxon>Eukaryota</taxon>
        <taxon>Fungi</taxon>
        <taxon>Fungi incertae sedis</taxon>
        <taxon>Mucoromycota</taxon>
        <taxon>Glomeromycotina</taxon>
        <taxon>Glomeromycetes</taxon>
        <taxon>Diversisporales</taxon>
        <taxon>Gigasporaceae</taxon>
        <taxon>Cetraspora</taxon>
    </lineage>
</organism>
<dbReference type="OrthoDB" id="2424990at2759"/>
<sequence length="101" mass="11703">MSIENSENQNIINEKVAISASIKTHKLTEKSSLGLTEEDNVKNINTIDAKLEELCLYYSRLNVIYDKRQNVQPAFLENFKLNNKDESNNQDKTERENNIQN</sequence>
<reference evidence="2" key="1">
    <citation type="submission" date="2021-06" db="EMBL/GenBank/DDBJ databases">
        <authorList>
            <person name="Kallberg Y."/>
            <person name="Tangrot J."/>
            <person name="Rosling A."/>
        </authorList>
    </citation>
    <scope>NUCLEOTIDE SEQUENCE</scope>
    <source>
        <strain evidence="2">FL966</strain>
    </source>
</reference>